<dbReference type="EMBL" id="AMQN01004980">
    <property type="status" value="NOT_ANNOTATED_CDS"/>
    <property type="molecule type" value="Genomic_DNA"/>
</dbReference>
<feature type="region of interest" description="Disordered" evidence="1">
    <location>
        <begin position="206"/>
        <end position="226"/>
    </location>
</feature>
<dbReference type="AlphaFoldDB" id="R7V516"/>
<dbReference type="EMBL" id="KB294881">
    <property type="protein sequence ID" value="ELU13953.1"/>
    <property type="molecule type" value="Genomic_DNA"/>
</dbReference>
<evidence type="ECO:0000256" key="1">
    <source>
        <dbReference type="SAM" id="MobiDB-lite"/>
    </source>
</evidence>
<keyword evidence="4" id="KW-1185">Reference proteome</keyword>
<reference evidence="2 4" key="2">
    <citation type="journal article" date="2013" name="Nature">
        <title>Insights into bilaterian evolution from three spiralian genomes.</title>
        <authorList>
            <person name="Simakov O."/>
            <person name="Marletaz F."/>
            <person name="Cho S.J."/>
            <person name="Edsinger-Gonzales E."/>
            <person name="Havlak P."/>
            <person name="Hellsten U."/>
            <person name="Kuo D.H."/>
            <person name="Larsson T."/>
            <person name="Lv J."/>
            <person name="Arendt D."/>
            <person name="Savage R."/>
            <person name="Osoegawa K."/>
            <person name="de Jong P."/>
            <person name="Grimwood J."/>
            <person name="Chapman J.A."/>
            <person name="Shapiro H."/>
            <person name="Aerts A."/>
            <person name="Otillar R.P."/>
            <person name="Terry A.Y."/>
            <person name="Boore J.L."/>
            <person name="Grigoriev I.V."/>
            <person name="Lindberg D.R."/>
            <person name="Seaver E.C."/>
            <person name="Weisblat D.A."/>
            <person name="Putnam N.H."/>
            <person name="Rokhsar D.S."/>
        </authorList>
    </citation>
    <scope>NUCLEOTIDE SEQUENCE</scope>
    <source>
        <strain evidence="2 4">I ESC-2004</strain>
    </source>
</reference>
<feature type="compositionally biased region" description="Basic residues" evidence="1">
    <location>
        <begin position="141"/>
        <end position="152"/>
    </location>
</feature>
<protein>
    <submittedName>
        <fullName evidence="2 3">Uncharacterized protein</fullName>
    </submittedName>
</protein>
<evidence type="ECO:0000313" key="2">
    <source>
        <dbReference type="EMBL" id="ELU13953.1"/>
    </source>
</evidence>
<feature type="compositionally biased region" description="Pro residues" evidence="1">
    <location>
        <begin position="127"/>
        <end position="140"/>
    </location>
</feature>
<reference evidence="4" key="1">
    <citation type="submission" date="2012-12" db="EMBL/GenBank/DDBJ databases">
        <authorList>
            <person name="Hellsten U."/>
            <person name="Grimwood J."/>
            <person name="Chapman J.A."/>
            <person name="Shapiro H."/>
            <person name="Aerts A."/>
            <person name="Otillar R.P."/>
            <person name="Terry A.Y."/>
            <person name="Boore J.L."/>
            <person name="Simakov O."/>
            <person name="Marletaz F."/>
            <person name="Cho S.-J."/>
            <person name="Edsinger-Gonzales E."/>
            <person name="Havlak P."/>
            <person name="Kuo D.-H."/>
            <person name="Larsson T."/>
            <person name="Lv J."/>
            <person name="Arendt D."/>
            <person name="Savage R."/>
            <person name="Osoegawa K."/>
            <person name="de Jong P."/>
            <person name="Lindberg D.R."/>
            <person name="Seaver E.C."/>
            <person name="Weisblat D.A."/>
            <person name="Putnam N.H."/>
            <person name="Grigoriev I.V."/>
            <person name="Rokhsar D.S."/>
        </authorList>
    </citation>
    <scope>NUCLEOTIDE SEQUENCE</scope>
    <source>
        <strain evidence="4">I ESC-2004</strain>
    </source>
</reference>
<organism evidence="2">
    <name type="scientific">Capitella teleta</name>
    <name type="common">Polychaete worm</name>
    <dbReference type="NCBI Taxonomy" id="283909"/>
    <lineage>
        <taxon>Eukaryota</taxon>
        <taxon>Metazoa</taxon>
        <taxon>Spiralia</taxon>
        <taxon>Lophotrochozoa</taxon>
        <taxon>Annelida</taxon>
        <taxon>Polychaeta</taxon>
        <taxon>Sedentaria</taxon>
        <taxon>Scolecida</taxon>
        <taxon>Capitellidae</taxon>
        <taxon>Capitella</taxon>
    </lineage>
</organism>
<proteinExistence type="predicted"/>
<dbReference type="EMBL" id="AMQN01004979">
    <property type="status" value="NOT_ANNOTATED_CDS"/>
    <property type="molecule type" value="Genomic_DNA"/>
</dbReference>
<dbReference type="Proteomes" id="UP000014760">
    <property type="component" value="Unassembled WGS sequence"/>
</dbReference>
<sequence>MIGWYQSSDVNFQLDEEKPIRQRVDLTKAERRRKSEEGAACCVENGDVPLNDSDLDLTALSRGRLMENFDIDEAEINLQTPSIAAVPSIECGPTGKWKQSGVPVGVVRPFSVVEPTSSMDGETSGESPPPDRNSIPPPLPPRKHRGSSKVKKAPLDLSKACSMSELSSMQVPVVNLSELQVPEGLPPRENQASFDSMEAFAGSQENMHNRHGNSSSSGANDSEEAAPAQIVVTSQVVTQTASNSLEWSFGGATLPGFLAPNVGPYKSPVQSLPMETCYAADGTLPVTKDPVNRRLVLVQASFFVNLFSGIPGIHHFLHPIRYSLQVEVASFIP</sequence>
<evidence type="ECO:0000313" key="4">
    <source>
        <dbReference type="Proteomes" id="UP000014760"/>
    </source>
</evidence>
<evidence type="ECO:0000313" key="3">
    <source>
        <dbReference type="EnsemblMetazoa" id="CapteP199104"/>
    </source>
</evidence>
<gene>
    <name evidence="2" type="ORF">CAPTEDRAFT_199104</name>
</gene>
<dbReference type="HOGENOM" id="CLU_834822_0_0_1"/>
<dbReference type="EnsemblMetazoa" id="CapteT199104">
    <property type="protein sequence ID" value="CapteP199104"/>
    <property type="gene ID" value="CapteG199104"/>
</dbReference>
<name>R7V516_CAPTE</name>
<feature type="compositionally biased region" description="Polar residues" evidence="1">
    <location>
        <begin position="114"/>
        <end position="126"/>
    </location>
</feature>
<accession>R7V516</accession>
<reference evidence="3" key="3">
    <citation type="submission" date="2015-06" db="UniProtKB">
        <authorList>
            <consortium name="EnsemblMetazoa"/>
        </authorList>
    </citation>
    <scope>IDENTIFICATION</scope>
</reference>
<feature type="region of interest" description="Disordered" evidence="1">
    <location>
        <begin position="114"/>
        <end position="155"/>
    </location>
</feature>